<gene>
    <name evidence="1" type="ORF">AZE42_05480</name>
</gene>
<evidence type="ECO:0000313" key="2">
    <source>
        <dbReference type="Proteomes" id="UP000183567"/>
    </source>
</evidence>
<comment type="caution">
    <text evidence="1">The sequence shown here is derived from an EMBL/GenBank/DDBJ whole genome shotgun (WGS) entry which is preliminary data.</text>
</comment>
<protein>
    <submittedName>
        <fullName evidence="1">Uncharacterized protein</fullName>
    </submittedName>
</protein>
<proteinExistence type="predicted"/>
<sequence>MSKEQQRNSQGQEGFKAGMASIQATSHLVVSSTGVEVFFKNEVQHEVEQASRRLCY</sequence>
<evidence type="ECO:0000313" key="1">
    <source>
        <dbReference type="EMBL" id="OJA11627.1"/>
    </source>
</evidence>
<organism evidence="1 2">
    <name type="scientific">Rhizopogon vesiculosus</name>
    <dbReference type="NCBI Taxonomy" id="180088"/>
    <lineage>
        <taxon>Eukaryota</taxon>
        <taxon>Fungi</taxon>
        <taxon>Dikarya</taxon>
        <taxon>Basidiomycota</taxon>
        <taxon>Agaricomycotina</taxon>
        <taxon>Agaricomycetes</taxon>
        <taxon>Agaricomycetidae</taxon>
        <taxon>Boletales</taxon>
        <taxon>Suillineae</taxon>
        <taxon>Rhizopogonaceae</taxon>
        <taxon>Rhizopogon</taxon>
    </lineage>
</organism>
<name>A0A1J8PV75_9AGAM</name>
<dbReference type="EMBL" id="LVVM01004995">
    <property type="protein sequence ID" value="OJA11627.1"/>
    <property type="molecule type" value="Genomic_DNA"/>
</dbReference>
<dbReference type="Proteomes" id="UP000183567">
    <property type="component" value="Unassembled WGS sequence"/>
</dbReference>
<accession>A0A1J8PV75</accession>
<dbReference type="AlphaFoldDB" id="A0A1J8PV75"/>
<reference evidence="1 2" key="1">
    <citation type="submission" date="2016-03" db="EMBL/GenBank/DDBJ databases">
        <title>Comparative genomics of the ectomycorrhizal sister species Rhizopogon vinicolor and Rhizopogon vesiculosus (Basidiomycota: Boletales) reveals a divergence of the mating type B locus.</title>
        <authorList>
            <person name="Mujic A.B."/>
            <person name="Kuo A."/>
            <person name="Tritt A."/>
            <person name="Lipzen A."/>
            <person name="Chen C."/>
            <person name="Johnson J."/>
            <person name="Sharma A."/>
            <person name="Barry K."/>
            <person name="Grigoriev I.V."/>
            <person name="Spatafora J.W."/>
        </authorList>
    </citation>
    <scope>NUCLEOTIDE SEQUENCE [LARGE SCALE GENOMIC DNA]</scope>
    <source>
        <strain evidence="1 2">AM-OR11-056</strain>
    </source>
</reference>
<keyword evidence="2" id="KW-1185">Reference proteome</keyword>